<dbReference type="PANTHER" id="PTHR37816">
    <property type="entry name" value="YALI0E33011P"/>
    <property type="match status" value="1"/>
</dbReference>
<dbReference type="PANTHER" id="PTHR37816:SF1">
    <property type="entry name" value="TOXIN"/>
    <property type="match status" value="1"/>
</dbReference>
<dbReference type="EMBL" id="AWSO01000343">
    <property type="protein sequence ID" value="ESK91506.1"/>
    <property type="molecule type" value="Genomic_DNA"/>
</dbReference>
<keyword evidence="1" id="KW-0808">Transferase</keyword>
<comment type="caution">
    <text evidence="1">The sequence shown here is derived from an EMBL/GenBank/DDBJ whole genome shotgun (WGS) entry which is preliminary data.</text>
</comment>
<dbReference type="GO" id="GO:0016301">
    <property type="term" value="F:kinase activity"/>
    <property type="evidence" value="ECO:0007669"/>
    <property type="project" value="UniProtKB-KW"/>
</dbReference>
<reference evidence="1 2" key="1">
    <citation type="journal article" date="2014" name="BMC Genomics">
        <title>Genome and secretome analysis of the hemibiotrophic fungal pathogen, Moniliophthora roreri, which causes frosty pod rot disease of cacao: mechanisms of the biotrophic and necrotrophic phases.</title>
        <authorList>
            <person name="Meinhardt L.W."/>
            <person name="Costa G.G.L."/>
            <person name="Thomazella D.P.T."/>
            <person name="Teixeira P.J.P.L."/>
            <person name="Carazzolle M.F."/>
            <person name="Schuster S.C."/>
            <person name="Carlson J.E."/>
            <person name="Guiltinan M.J."/>
            <person name="Mieczkowski P."/>
            <person name="Farmer A."/>
            <person name="Ramaraj T."/>
            <person name="Crozier J."/>
            <person name="Davis R.E."/>
            <person name="Shao J."/>
            <person name="Melnick R.L."/>
            <person name="Pereira G.A.G."/>
            <person name="Bailey B.A."/>
        </authorList>
    </citation>
    <scope>NUCLEOTIDE SEQUENCE [LARGE SCALE GENOMIC DNA]</scope>
    <source>
        <strain evidence="1 2">MCA 2997</strain>
    </source>
</reference>
<accession>V2XF85</accession>
<gene>
    <name evidence="1" type="ORF">Moror_2638</name>
</gene>
<dbReference type="InterPro" id="IPR052922">
    <property type="entry name" value="Cytidylate_Kinase-2"/>
</dbReference>
<sequence>MTYPPLLGDSHGQYRIHIVGNSGSGKTTLGKDLSSILGIPHVSLDQLFWQSGWATTPPDEFRAKIETFMSEKKETGWIIDGEYTRRGGSIVSEHATDVIWLDPPLLLYFPRIVIRTFLRLFRLRAPCSPGCPERFREVFFSKDSILWWCLSQHWANARKWRAQMAIIGLGVGAAPPEQQKLRRIGGWGGQLKAWLQDVKKLALARKRA</sequence>
<organism evidence="1 2">
    <name type="scientific">Moniliophthora roreri (strain MCA 2997)</name>
    <name type="common">Cocoa frosty pod rot fungus</name>
    <name type="synonym">Crinipellis roreri</name>
    <dbReference type="NCBI Taxonomy" id="1381753"/>
    <lineage>
        <taxon>Eukaryota</taxon>
        <taxon>Fungi</taxon>
        <taxon>Dikarya</taxon>
        <taxon>Basidiomycota</taxon>
        <taxon>Agaricomycotina</taxon>
        <taxon>Agaricomycetes</taxon>
        <taxon>Agaricomycetidae</taxon>
        <taxon>Agaricales</taxon>
        <taxon>Marasmiineae</taxon>
        <taxon>Marasmiaceae</taxon>
        <taxon>Moniliophthora</taxon>
    </lineage>
</organism>
<dbReference type="Proteomes" id="UP000017559">
    <property type="component" value="Unassembled WGS sequence"/>
</dbReference>
<proteinExistence type="predicted"/>
<evidence type="ECO:0000313" key="1">
    <source>
        <dbReference type="EMBL" id="ESK91506.1"/>
    </source>
</evidence>
<name>V2XF85_MONRO</name>
<protein>
    <submittedName>
        <fullName evidence="1">Adenylate kinase</fullName>
    </submittedName>
</protein>
<dbReference type="HOGENOM" id="CLU_092618_1_1_1"/>
<dbReference type="AlphaFoldDB" id="V2XF85"/>
<dbReference type="InterPro" id="IPR027417">
    <property type="entry name" value="P-loop_NTPase"/>
</dbReference>
<dbReference type="OrthoDB" id="65590at2759"/>
<evidence type="ECO:0000313" key="2">
    <source>
        <dbReference type="Proteomes" id="UP000017559"/>
    </source>
</evidence>
<keyword evidence="2" id="KW-1185">Reference proteome</keyword>
<dbReference type="Gene3D" id="3.40.50.300">
    <property type="entry name" value="P-loop containing nucleotide triphosphate hydrolases"/>
    <property type="match status" value="1"/>
</dbReference>
<keyword evidence="1" id="KW-0418">Kinase</keyword>
<dbReference type="SUPFAM" id="SSF52540">
    <property type="entry name" value="P-loop containing nucleoside triphosphate hydrolases"/>
    <property type="match status" value="1"/>
</dbReference>
<dbReference type="KEGG" id="mrr:Moror_2638"/>